<organism evidence="3">
    <name type="scientific">Timema tahoe</name>
    <dbReference type="NCBI Taxonomy" id="61484"/>
    <lineage>
        <taxon>Eukaryota</taxon>
        <taxon>Metazoa</taxon>
        <taxon>Ecdysozoa</taxon>
        <taxon>Arthropoda</taxon>
        <taxon>Hexapoda</taxon>
        <taxon>Insecta</taxon>
        <taxon>Pterygota</taxon>
        <taxon>Neoptera</taxon>
        <taxon>Polyneoptera</taxon>
        <taxon>Phasmatodea</taxon>
        <taxon>Timematodea</taxon>
        <taxon>Timematoidea</taxon>
        <taxon>Timematidae</taxon>
        <taxon>Timema</taxon>
    </lineage>
</organism>
<accession>A0A7R9FJD1</accession>
<dbReference type="GO" id="GO:0005929">
    <property type="term" value="C:cilium"/>
    <property type="evidence" value="ECO:0007669"/>
    <property type="project" value="TreeGrafter"/>
</dbReference>
<evidence type="ECO:0000259" key="2">
    <source>
        <dbReference type="SMART" id="SM01349"/>
    </source>
</evidence>
<dbReference type="EMBL" id="OE000636">
    <property type="protein sequence ID" value="CAD7454552.1"/>
    <property type="molecule type" value="Genomic_DNA"/>
</dbReference>
<protein>
    <recommendedName>
        <fullName evidence="2">TOG domain-containing protein</fullName>
    </recommendedName>
</protein>
<dbReference type="GO" id="GO:0000226">
    <property type="term" value="P:microtubule cytoskeleton organization"/>
    <property type="evidence" value="ECO:0007669"/>
    <property type="project" value="UniProtKB-ARBA"/>
</dbReference>
<dbReference type="InterPro" id="IPR024395">
    <property type="entry name" value="CLASP_N_dom"/>
</dbReference>
<feature type="domain" description="TOG" evidence="2">
    <location>
        <begin position="256"/>
        <end position="492"/>
    </location>
</feature>
<dbReference type="InterPro" id="IPR016024">
    <property type="entry name" value="ARM-type_fold"/>
</dbReference>
<dbReference type="SMART" id="SM01349">
    <property type="entry name" value="TOG"/>
    <property type="match status" value="1"/>
</dbReference>
<dbReference type="AlphaFoldDB" id="A0A7R9FJD1"/>
<feature type="region of interest" description="Disordered" evidence="1">
    <location>
        <begin position="69"/>
        <end position="105"/>
    </location>
</feature>
<dbReference type="InterPro" id="IPR011989">
    <property type="entry name" value="ARM-like"/>
</dbReference>
<evidence type="ECO:0000313" key="3">
    <source>
        <dbReference type="EMBL" id="CAD7454552.1"/>
    </source>
</evidence>
<dbReference type="SUPFAM" id="SSF48371">
    <property type="entry name" value="ARM repeat"/>
    <property type="match status" value="1"/>
</dbReference>
<name>A0A7R9FJD1_9NEOP</name>
<reference evidence="3" key="1">
    <citation type="submission" date="2020-11" db="EMBL/GenBank/DDBJ databases">
        <authorList>
            <person name="Tran Van P."/>
        </authorList>
    </citation>
    <scope>NUCLEOTIDE SEQUENCE</scope>
</reference>
<dbReference type="Pfam" id="PF12348">
    <property type="entry name" value="CLASP_N"/>
    <property type="match status" value="1"/>
</dbReference>
<dbReference type="PANTHER" id="PTHR21567">
    <property type="entry name" value="CLASP"/>
    <property type="match status" value="1"/>
</dbReference>
<proteinExistence type="predicted"/>
<gene>
    <name evidence="3" type="ORF">TTEB3V08_LOCUS2654</name>
</gene>
<dbReference type="InterPro" id="IPR034085">
    <property type="entry name" value="TOG"/>
</dbReference>
<dbReference type="PANTHER" id="PTHR21567:SF87">
    <property type="entry name" value="CRESCERIN-LIKE PROTEIN CHE-12"/>
    <property type="match status" value="1"/>
</dbReference>
<sequence>MLDSRLERMLMHAPPPSRAELLTHHGRIPEQRPDAVNAFLPPVEYPGGQGRVRSATPSCHGEDELEFRSLESADHRETERNESPQVPVRSLHSSKNGRVLEDEEKERTIKFQHLKEREAESVSTSPSFAASDSSRLVMTTTEVIDLNTPVHDRLTTTTTVFETGQTDDPPEEEPPVLQSSSGVIDLHLEVEETVPSTPLVEEMVITAAPVKRVRRTIPVKPSTKKTQARTLNGSVQRSRPGAKQSYSNTGCLFPDTLQPVEKPRDALQQCFHKLDSPEWEVVMQGLNTMVRLSRHHPDFLQDQLHRVLVALGKQVRNLRSQVSRAACQVAGELFGSLKRALETVSVDLQDLDELVTPLFHRSADTNKFLRADSNAALDKMLEVISTPRAIAAIVAKGVNHQHAIVRTAAARLLVSLVSKLGTEKIMTLPRESRDKILVSGANLLMEGSLDTRCYAKQLFRQLSSYPNFTRIITEVVPAPILRNISKTLQNLK</sequence>
<feature type="compositionally biased region" description="Polar residues" evidence="1">
    <location>
        <begin position="228"/>
        <end position="237"/>
    </location>
</feature>
<dbReference type="GO" id="GO:0008017">
    <property type="term" value="F:microtubule binding"/>
    <property type="evidence" value="ECO:0007669"/>
    <property type="project" value="TreeGrafter"/>
</dbReference>
<evidence type="ECO:0000256" key="1">
    <source>
        <dbReference type="SAM" id="MobiDB-lite"/>
    </source>
</evidence>
<dbReference type="Gene3D" id="1.25.10.10">
    <property type="entry name" value="Leucine-rich Repeat Variant"/>
    <property type="match status" value="1"/>
</dbReference>
<feature type="region of interest" description="Disordered" evidence="1">
    <location>
        <begin position="221"/>
        <end position="250"/>
    </location>
</feature>
<dbReference type="GO" id="GO:0005881">
    <property type="term" value="C:cytoplasmic microtubule"/>
    <property type="evidence" value="ECO:0007669"/>
    <property type="project" value="TreeGrafter"/>
</dbReference>
<feature type="compositionally biased region" description="Basic and acidic residues" evidence="1">
    <location>
        <begin position="69"/>
        <end position="82"/>
    </location>
</feature>